<proteinExistence type="predicted"/>
<reference evidence="1" key="1">
    <citation type="submission" date="2014-12" db="EMBL/GenBank/DDBJ databases">
        <title>Genome Sequence of Valsa Canker Pathogens Uncovers a Specific Adaption of Colonization on Woody Bark.</title>
        <authorList>
            <person name="Yin Z."/>
            <person name="Liu H."/>
            <person name="Gao X."/>
            <person name="Li Z."/>
            <person name="Song N."/>
            <person name="Ke X."/>
            <person name="Dai Q."/>
            <person name="Wu Y."/>
            <person name="Sun Y."/>
            <person name="Xu J.-R."/>
            <person name="Kang Z.K."/>
            <person name="Wang L."/>
            <person name="Huang L."/>
        </authorList>
    </citation>
    <scope>NUCLEOTIDE SEQUENCE [LARGE SCALE GENOMIC DNA]</scope>
    <source>
        <strain evidence="1">03-8</strain>
    </source>
</reference>
<sequence length="145" mass="15971">MGSNSDSAQTALVVFGVFLSSGLGCASRLCLQVRGHGFVLLAEDAMLVVLNIFRLERLARVDLQDPQDLQVYRAYKASEAFKAFKANETRASFERCSNITSDQVYYVTLCARLSTMIPMLTISGVTCIYQDSKPFARSAGPVTLW</sequence>
<keyword evidence="2" id="KW-1185">Reference proteome</keyword>
<name>A0A194VS25_CYTMA</name>
<protein>
    <submittedName>
        <fullName evidence="1">Uncharacterized protein</fullName>
    </submittedName>
</protein>
<accession>A0A194VS25</accession>
<evidence type="ECO:0000313" key="2">
    <source>
        <dbReference type="Proteomes" id="UP000078559"/>
    </source>
</evidence>
<dbReference type="AlphaFoldDB" id="A0A194VS25"/>
<gene>
    <name evidence="1" type="ORF">VM1G_02302</name>
</gene>
<organism evidence="1 2">
    <name type="scientific">Cytospora mali</name>
    <name type="common">Apple Valsa canker fungus</name>
    <name type="synonym">Valsa mali</name>
    <dbReference type="NCBI Taxonomy" id="578113"/>
    <lineage>
        <taxon>Eukaryota</taxon>
        <taxon>Fungi</taxon>
        <taxon>Dikarya</taxon>
        <taxon>Ascomycota</taxon>
        <taxon>Pezizomycotina</taxon>
        <taxon>Sordariomycetes</taxon>
        <taxon>Sordariomycetidae</taxon>
        <taxon>Diaporthales</taxon>
        <taxon>Cytosporaceae</taxon>
        <taxon>Cytospora</taxon>
    </lineage>
</organism>
<evidence type="ECO:0000313" key="1">
    <source>
        <dbReference type="EMBL" id="KUI66999.1"/>
    </source>
</evidence>
<dbReference type="Proteomes" id="UP000078559">
    <property type="component" value="Chromosome 2"/>
</dbReference>
<dbReference type="EMBL" id="CM003099">
    <property type="protein sequence ID" value="KUI66999.1"/>
    <property type="molecule type" value="Genomic_DNA"/>
</dbReference>